<proteinExistence type="predicted"/>
<gene>
    <name evidence="1" type="ORF">C1I95_28505</name>
</gene>
<dbReference type="EMBL" id="POTY01000259">
    <property type="protein sequence ID" value="PZG09945.1"/>
    <property type="molecule type" value="Genomic_DNA"/>
</dbReference>
<dbReference type="OrthoDB" id="3398122at2"/>
<dbReference type="RefSeq" id="WP_111218423.1">
    <property type="nucleotide sequence ID" value="NZ_POTY01000259.1"/>
</dbReference>
<evidence type="ECO:0000313" key="1">
    <source>
        <dbReference type="EMBL" id="PZG09945.1"/>
    </source>
</evidence>
<protein>
    <submittedName>
        <fullName evidence="1">Uncharacterized protein</fullName>
    </submittedName>
</protein>
<name>A0A2W2DXV9_9ACTN</name>
<evidence type="ECO:0000313" key="2">
    <source>
        <dbReference type="Proteomes" id="UP000248924"/>
    </source>
</evidence>
<accession>A0A2W2DXV9</accession>
<keyword evidence="2" id="KW-1185">Reference proteome</keyword>
<comment type="caution">
    <text evidence="1">The sequence shown here is derived from an EMBL/GenBank/DDBJ whole genome shotgun (WGS) entry which is preliminary data.</text>
</comment>
<dbReference type="Proteomes" id="UP000248924">
    <property type="component" value="Unassembled WGS sequence"/>
</dbReference>
<sequence>MSRERFVVHLPVRATDLAAARRFARTVTRALSFFPDIEPAGTTVSEEDAQLVRHWVFCDRPLDGGGRCSRVADHDGPCQLPRR</sequence>
<reference evidence="1 2" key="1">
    <citation type="submission" date="2018-01" db="EMBL/GenBank/DDBJ databases">
        <title>Draft genome sequence of Jishengella sp. NA12.</title>
        <authorList>
            <person name="Sahin N."/>
            <person name="Ay H."/>
            <person name="Saygin H."/>
        </authorList>
    </citation>
    <scope>NUCLEOTIDE SEQUENCE [LARGE SCALE GENOMIC DNA]</scope>
    <source>
        <strain evidence="1 2">NA12</strain>
    </source>
</reference>
<dbReference type="AlphaFoldDB" id="A0A2W2DXV9"/>
<organism evidence="1 2">
    <name type="scientific">Micromonospora craterilacus</name>
    <dbReference type="NCBI Taxonomy" id="1655439"/>
    <lineage>
        <taxon>Bacteria</taxon>
        <taxon>Bacillati</taxon>
        <taxon>Actinomycetota</taxon>
        <taxon>Actinomycetes</taxon>
        <taxon>Micromonosporales</taxon>
        <taxon>Micromonosporaceae</taxon>
        <taxon>Micromonospora</taxon>
    </lineage>
</organism>